<dbReference type="Gene3D" id="3.60.21.10">
    <property type="match status" value="1"/>
</dbReference>
<sequence length="390" mass="43860">MLTWKQRMLRFNKRHKKKAVLHTSIAAVITFVGIILLNMLDQPEAIQVKKNPQDQLTVSLVGDMMFGRNIQDVVIPNKGYDYLFEYATPFFKVSDFVTANFENPITLGENYPKADKYIHLNTKPEAATAVKKAGISVVSLANNHMKDFGKQGLVDTIKTFNKVDVDTVGAGSDLGNATKISYKTKNGVKIATLGISDVLPKGFGAQKNRSGIALAKPSIFFPLVAKAKKNADLVIVHVHWGLEYDSSYHPRQKDLAHALIDAGADIIVGHHPHVLESVEVYKNGVIFYSLGNFIFDQGWSRTRESVLAQYKIGRDGKARIEIHPMYIREGRPRPVTGWTNVYRREKIFAQITDEMMYTNKWNQVWKREGDKIIREIGHVKLATGGNKHAK</sequence>
<protein>
    <submittedName>
        <fullName evidence="4">Capsular biosynthesis protein</fullName>
    </submittedName>
</protein>
<dbReference type="EMBL" id="QJKK01000001">
    <property type="protein sequence ID" value="RAL26515.1"/>
    <property type="molecule type" value="Genomic_DNA"/>
</dbReference>
<gene>
    <name evidence="4" type="ORF">DL897_00200</name>
</gene>
<dbReference type="InterPro" id="IPR019079">
    <property type="entry name" value="Capsule_synth_CapA"/>
</dbReference>
<feature type="transmembrane region" description="Helical" evidence="2">
    <location>
        <begin position="20"/>
        <end position="40"/>
    </location>
</feature>
<dbReference type="AlphaFoldDB" id="A0A364K889"/>
<proteinExistence type="inferred from homology"/>
<dbReference type="Proteomes" id="UP000251213">
    <property type="component" value="Unassembled WGS sequence"/>
</dbReference>
<dbReference type="SUPFAM" id="SSF56300">
    <property type="entry name" value="Metallo-dependent phosphatases"/>
    <property type="match status" value="1"/>
</dbReference>
<dbReference type="SMART" id="SM00854">
    <property type="entry name" value="PGA_cap"/>
    <property type="match status" value="1"/>
</dbReference>
<accession>A0A364K889</accession>
<comment type="caution">
    <text evidence="4">The sequence shown here is derived from an EMBL/GenBank/DDBJ whole genome shotgun (WGS) entry which is preliminary data.</text>
</comment>
<dbReference type="Pfam" id="PF09587">
    <property type="entry name" value="PGA_cap"/>
    <property type="match status" value="1"/>
</dbReference>
<feature type="domain" description="Capsule synthesis protein CapA" evidence="3">
    <location>
        <begin position="57"/>
        <end position="297"/>
    </location>
</feature>
<keyword evidence="2" id="KW-0812">Transmembrane</keyword>
<dbReference type="PANTHER" id="PTHR33393:SF13">
    <property type="entry name" value="PGA BIOSYNTHESIS PROTEIN CAPA"/>
    <property type="match status" value="1"/>
</dbReference>
<keyword evidence="2" id="KW-1133">Transmembrane helix</keyword>
<evidence type="ECO:0000259" key="3">
    <source>
        <dbReference type="SMART" id="SM00854"/>
    </source>
</evidence>
<keyword evidence="5" id="KW-1185">Reference proteome</keyword>
<dbReference type="InterPro" id="IPR052169">
    <property type="entry name" value="CW_Biosynth-Accessory"/>
</dbReference>
<organism evidence="4 5">
    <name type="scientific">Thermoflavimicrobium daqui</name>
    <dbReference type="NCBI Taxonomy" id="2137476"/>
    <lineage>
        <taxon>Bacteria</taxon>
        <taxon>Bacillati</taxon>
        <taxon>Bacillota</taxon>
        <taxon>Bacilli</taxon>
        <taxon>Bacillales</taxon>
        <taxon>Thermoactinomycetaceae</taxon>
        <taxon>Thermoflavimicrobium</taxon>
    </lineage>
</organism>
<reference evidence="4 5" key="1">
    <citation type="submission" date="2018-06" db="EMBL/GenBank/DDBJ databases">
        <title>Thermoflavimicrobium daqus sp. nov., a thermophilic microbe isolated from Moutai-flavour Daqu.</title>
        <authorList>
            <person name="Wang X."/>
            <person name="Zhou H."/>
        </authorList>
    </citation>
    <scope>NUCLEOTIDE SEQUENCE [LARGE SCALE GENOMIC DNA]</scope>
    <source>
        <strain evidence="4 5">FBKL4.011</strain>
    </source>
</reference>
<dbReference type="PANTHER" id="PTHR33393">
    <property type="entry name" value="POLYGLUTAMINE SYNTHESIS ACCESSORY PROTEIN RV0574C-RELATED"/>
    <property type="match status" value="1"/>
</dbReference>
<evidence type="ECO:0000256" key="2">
    <source>
        <dbReference type="SAM" id="Phobius"/>
    </source>
</evidence>
<comment type="similarity">
    <text evidence="1">Belongs to the CapA family.</text>
</comment>
<evidence type="ECO:0000256" key="1">
    <source>
        <dbReference type="ARBA" id="ARBA00005662"/>
    </source>
</evidence>
<evidence type="ECO:0000313" key="5">
    <source>
        <dbReference type="Proteomes" id="UP000251213"/>
    </source>
</evidence>
<dbReference type="OrthoDB" id="9810906at2"/>
<dbReference type="RefSeq" id="WP_113657122.1">
    <property type="nucleotide sequence ID" value="NZ_KZ845663.1"/>
</dbReference>
<dbReference type="InterPro" id="IPR029052">
    <property type="entry name" value="Metallo-depent_PP-like"/>
</dbReference>
<evidence type="ECO:0000313" key="4">
    <source>
        <dbReference type="EMBL" id="RAL26515.1"/>
    </source>
</evidence>
<reference evidence="4 5" key="2">
    <citation type="submission" date="2018-06" db="EMBL/GenBank/DDBJ databases">
        <authorList>
            <person name="Zhirakovskaya E."/>
        </authorList>
    </citation>
    <scope>NUCLEOTIDE SEQUENCE [LARGE SCALE GENOMIC DNA]</scope>
    <source>
        <strain evidence="4 5">FBKL4.011</strain>
    </source>
</reference>
<dbReference type="CDD" id="cd07381">
    <property type="entry name" value="MPP_CapA"/>
    <property type="match status" value="1"/>
</dbReference>
<keyword evidence="2" id="KW-0472">Membrane</keyword>
<name>A0A364K889_9BACL</name>